<feature type="short sequence motif" description="Q motif" evidence="8">
    <location>
        <begin position="7"/>
        <end position="35"/>
    </location>
</feature>
<dbReference type="GO" id="GO:0003724">
    <property type="term" value="F:RNA helicase activity"/>
    <property type="evidence" value="ECO:0007669"/>
    <property type="project" value="UniProtKB-UniRule"/>
</dbReference>
<reference evidence="13 14" key="1">
    <citation type="submission" date="2018-06" db="EMBL/GenBank/DDBJ databases">
        <authorList>
            <consortium name="Pathogen Informatics"/>
            <person name="Doyle S."/>
        </authorList>
    </citation>
    <scope>NUCLEOTIDE SEQUENCE [LARGE SCALE GENOMIC DNA]</scope>
    <source>
        <strain evidence="13 14">NCTC13337</strain>
    </source>
</reference>
<accession>A0A380MYG2</accession>
<dbReference type="InterPro" id="IPR044742">
    <property type="entry name" value="DEAD/DEAH_RhlB"/>
</dbReference>
<comment type="function">
    <text evidence="7">DEAD-box RNA helicase involved in RNA degradation. Has RNA-dependent ATPase activity and unwinds double-stranded RNA.</text>
</comment>
<evidence type="ECO:0000256" key="5">
    <source>
        <dbReference type="ARBA" id="ARBA00022840"/>
    </source>
</evidence>
<evidence type="ECO:0000259" key="10">
    <source>
        <dbReference type="PROSITE" id="PS51192"/>
    </source>
</evidence>
<evidence type="ECO:0000259" key="11">
    <source>
        <dbReference type="PROSITE" id="PS51194"/>
    </source>
</evidence>
<comment type="similarity">
    <text evidence="7">Belongs to the DEAD box helicase family. RhlB subfamily.</text>
</comment>
<feature type="domain" description="Helicase ATP-binding" evidence="10">
    <location>
        <begin position="38"/>
        <end position="216"/>
    </location>
</feature>
<dbReference type="InterPro" id="IPR027417">
    <property type="entry name" value="P-loop_NTPase"/>
</dbReference>
<dbReference type="HAMAP" id="MF_00661">
    <property type="entry name" value="DEAD_helicase_RhlB"/>
    <property type="match status" value="1"/>
</dbReference>
<dbReference type="EMBL" id="UHIC01000001">
    <property type="protein sequence ID" value="SUO97328.1"/>
    <property type="molecule type" value="Genomic_DNA"/>
</dbReference>
<dbReference type="PROSITE" id="PS51192">
    <property type="entry name" value="HELICASE_ATP_BIND_1"/>
    <property type="match status" value="1"/>
</dbReference>
<dbReference type="SMART" id="SM00487">
    <property type="entry name" value="DEXDc"/>
    <property type="match status" value="1"/>
</dbReference>
<dbReference type="CDD" id="cd18787">
    <property type="entry name" value="SF2_C_DEAD"/>
    <property type="match status" value="1"/>
</dbReference>
<dbReference type="PANTHER" id="PTHR47959:SF10">
    <property type="entry name" value="ATP-DEPENDENT RNA HELICASE RHLB"/>
    <property type="match status" value="1"/>
</dbReference>
<proteinExistence type="inferred from homology"/>
<keyword evidence="1 7" id="KW-0963">Cytoplasm</keyword>
<comment type="catalytic activity">
    <reaction evidence="7">
        <text>ATP + H2O = ADP + phosphate + H(+)</text>
        <dbReference type="Rhea" id="RHEA:13065"/>
        <dbReference type="ChEBI" id="CHEBI:15377"/>
        <dbReference type="ChEBI" id="CHEBI:15378"/>
        <dbReference type="ChEBI" id="CHEBI:30616"/>
        <dbReference type="ChEBI" id="CHEBI:43474"/>
        <dbReference type="ChEBI" id="CHEBI:456216"/>
        <dbReference type="EC" id="3.6.4.13"/>
    </reaction>
</comment>
<dbReference type="InterPro" id="IPR001650">
    <property type="entry name" value="Helicase_C-like"/>
</dbReference>
<dbReference type="RefSeq" id="WP_072577437.1">
    <property type="nucleotide sequence ID" value="NZ_LWHB01000176.1"/>
</dbReference>
<dbReference type="EC" id="3.6.4.13" evidence="7"/>
<evidence type="ECO:0000256" key="8">
    <source>
        <dbReference type="PROSITE-ProRule" id="PRU00552"/>
    </source>
</evidence>
<dbReference type="PROSITE" id="PS51194">
    <property type="entry name" value="HELICASE_CTER"/>
    <property type="match status" value="1"/>
</dbReference>
<dbReference type="CDD" id="cd00268">
    <property type="entry name" value="DEADc"/>
    <property type="match status" value="1"/>
</dbReference>
<keyword evidence="14" id="KW-1185">Reference proteome</keyword>
<organism evidence="13 14">
    <name type="scientific">Suttonella ornithocola</name>
    <dbReference type="NCBI Taxonomy" id="279832"/>
    <lineage>
        <taxon>Bacteria</taxon>
        <taxon>Pseudomonadati</taxon>
        <taxon>Pseudomonadota</taxon>
        <taxon>Gammaproteobacteria</taxon>
        <taxon>Cardiobacteriales</taxon>
        <taxon>Cardiobacteriaceae</taxon>
        <taxon>Suttonella</taxon>
    </lineage>
</organism>
<name>A0A380MYG2_9GAMM</name>
<sequence>MQSENVSSFSNLALHPALQEALVDIGFTQPTPIQQQTLPLTIKGYDVMGIAQTGTGKTATFLLSLMQYLMVNPVHPKAKGPYAIVLAPTRELAIQIKKDCDQLGQYTGLTSLAIYGGTSIEHQKTLFNAANIDIIIGTPGRIIDLYKQKVFRLKNIEICVLDEADRMFDLGFIDDVRYLLRQMPPADERLNLLFSATTTQKVQELAYEHFNAPKTVSIESTQPTADKIEQTLYHTARHEKTPLLLGLFEREQPQRSMIFLNTKKDLERLSLVLTANGYKNAALSGDITQKKREKIIKDFQNGNINILVATDIAARGIHVQDVTHVFNYDLPQVAEDYVHRIGRTARAGASGKAISFACEEYVYSLPEIEHYIGGKIQVIPLEDDLLADVIPLTEEDLKSLENDRRQRFENNNGNGNRREKNGNIKNTNNRRNNHRRRNNKPNNKK</sequence>
<feature type="domain" description="Helicase C-terminal" evidence="11">
    <location>
        <begin position="227"/>
        <end position="387"/>
    </location>
</feature>
<dbReference type="Proteomes" id="UP000254601">
    <property type="component" value="Unassembled WGS sequence"/>
</dbReference>
<comment type="subcellular location">
    <subcellularLocation>
        <location evidence="7">Cytoplasm</location>
    </subcellularLocation>
</comment>
<evidence type="ECO:0000256" key="3">
    <source>
        <dbReference type="ARBA" id="ARBA00022801"/>
    </source>
</evidence>
<dbReference type="OrthoDB" id="9808889at2"/>
<evidence type="ECO:0000256" key="7">
    <source>
        <dbReference type="HAMAP-Rule" id="MF_00661"/>
    </source>
</evidence>
<evidence type="ECO:0000256" key="2">
    <source>
        <dbReference type="ARBA" id="ARBA00022741"/>
    </source>
</evidence>
<dbReference type="PROSITE" id="PS00039">
    <property type="entry name" value="DEAD_ATP_HELICASE"/>
    <property type="match status" value="1"/>
</dbReference>
<dbReference type="PANTHER" id="PTHR47959">
    <property type="entry name" value="ATP-DEPENDENT RNA HELICASE RHLE-RELATED"/>
    <property type="match status" value="1"/>
</dbReference>
<dbReference type="AlphaFoldDB" id="A0A380MYG2"/>
<dbReference type="Pfam" id="PF00271">
    <property type="entry name" value="Helicase_C"/>
    <property type="match status" value="1"/>
</dbReference>
<dbReference type="InterPro" id="IPR000629">
    <property type="entry name" value="RNA-helicase_DEAD-box_CS"/>
</dbReference>
<dbReference type="GO" id="GO:0003723">
    <property type="term" value="F:RNA binding"/>
    <property type="evidence" value="ECO:0007669"/>
    <property type="project" value="UniProtKB-UniRule"/>
</dbReference>
<dbReference type="Gene3D" id="3.40.50.300">
    <property type="entry name" value="P-loop containing nucleotide triphosphate hydrolases"/>
    <property type="match status" value="2"/>
</dbReference>
<comment type="subunit">
    <text evidence="7">Component of the RNA degradosome, which is a multiprotein complex involved in RNA processing and mRNA degradation.</text>
</comment>
<feature type="domain" description="DEAD-box RNA helicase Q" evidence="12">
    <location>
        <begin position="7"/>
        <end position="35"/>
    </location>
</feature>
<keyword evidence="6 7" id="KW-0694">RNA-binding</keyword>
<evidence type="ECO:0000256" key="6">
    <source>
        <dbReference type="ARBA" id="ARBA00022884"/>
    </source>
</evidence>
<dbReference type="GO" id="GO:0005829">
    <property type="term" value="C:cytosol"/>
    <property type="evidence" value="ECO:0007669"/>
    <property type="project" value="TreeGrafter"/>
</dbReference>
<dbReference type="SMART" id="SM00490">
    <property type="entry name" value="HELICc"/>
    <property type="match status" value="1"/>
</dbReference>
<keyword evidence="5 7" id="KW-0067">ATP-binding</keyword>
<dbReference type="InterPro" id="IPR023554">
    <property type="entry name" value="RNA_helicase_ATP-dep_RhlB"/>
</dbReference>
<dbReference type="InterPro" id="IPR014001">
    <property type="entry name" value="Helicase_ATP-bd"/>
</dbReference>
<dbReference type="GO" id="GO:0016887">
    <property type="term" value="F:ATP hydrolysis activity"/>
    <property type="evidence" value="ECO:0007669"/>
    <property type="project" value="RHEA"/>
</dbReference>
<evidence type="ECO:0000313" key="14">
    <source>
        <dbReference type="Proteomes" id="UP000254601"/>
    </source>
</evidence>
<dbReference type="Pfam" id="PF00270">
    <property type="entry name" value="DEAD"/>
    <property type="match status" value="1"/>
</dbReference>
<dbReference type="InterPro" id="IPR014014">
    <property type="entry name" value="RNA_helicase_DEAD_Q_motif"/>
</dbReference>
<keyword evidence="4 7" id="KW-0347">Helicase</keyword>
<dbReference type="PROSITE" id="PS51195">
    <property type="entry name" value="Q_MOTIF"/>
    <property type="match status" value="1"/>
</dbReference>
<gene>
    <name evidence="7 13" type="primary">rhlB</name>
    <name evidence="13" type="ORF">NCTC13337_02376</name>
</gene>
<keyword evidence="2 7" id="KW-0547">Nucleotide-binding</keyword>
<dbReference type="GO" id="GO:0006401">
    <property type="term" value="P:RNA catabolic process"/>
    <property type="evidence" value="ECO:0007669"/>
    <property type="project" value="UniProtKB-UniRule"/>
</dbReference>
<evidence type="ECO:0000256" key="4">
    <source>
        <dbReference type="ARBA" id="ARBA00022806"/>
    </source>
</evidence>
<dbReference type="InterPro" id="IPR050079">
    <property type="entry name" value="DEAD_box_RNA_helicase"/>
</dbReference>
<keyword evidence="3 7" id="KW-0378">Hydrolase</keyword>
<protein>
    <recommendedName>
        <fullName evidence="7">ATP-dependent RNA helicase RhlB</fullName>
        <ecNumber evidence="7">3.6.4.13</ecNumber>
    </recommendedName>
</protein>
<dbReference type="InterPro" id="IPR011545">
    <property type="entry name" value="DEAD/DEAH_box_helicase_dom"/>
</dbReference>
<evidence type="ECO:0000256" key="1">
    <source>
        <dbReference type="ARBA" id="ARBA00022490"/>
    </source>
</evidence>
<feature type="region of interest" description="Disordered" evidence="9">
    <location>
        <begin position="401"/>
        <end position="445"/>
    </location>
</feature>
<dbReference type="GO" id="GO:0005524">
    <property type="term" value="F:ATP binding"/>
    <property type="evidence" value="ECO:0007669"/>
    <property type="project" value="UniProtKB-UniRule"/>
</dbReference>
<feature type="compositionally biased region" description="Basic residues" evidence="9">
    <location>
        <begin position="431"/>
        <end position="445"/>
    </location>
</feature>
<dbReference type="SUPFAM" id="SSF52540">
    <property type="entry name" value="P-loop containing nucleoside triphosphate hydrolases"/>
    <property type="match status" value="1"/>
</dbReference>
<evidence type="ECO:0000259" key="12">
    <source>
        <dbReference type="PROSITE" id="PS51195"/>
    </source>
</evidence>
<evidence type="ECO:0000313" key="13">
    <source>
        <dbReference type="EMBL" id="SUO97328.1"/>
    </source>
</evidence>
<evidence type="ECO:0000256" key="9">
    <source>
        <dbReference type="SAM" id="MobiDB-lite"/>
    </source>
</evidence>